<evidence type="ECO:0000256" key="4">
    <source>
        <dbReference type="ARBA" id="ARBA00022741"/>
    </source>
</evidence>
<organism evidence="11 13">
    <name type="scientific">Thermoproteota archaeon</name>
    <dbReference type="NCBI Taxonomy" id="2056631"/>
    <lineage>
        <taxon>Archaea</taxon>
        <taxon>Thermoproteota</taxon>
    </lineage>
</organism>
<evidence type="ECO:0000256" key="1">
    <source>
        <dbReference type="ARBA" id="ARBA00013247"/>
    </source>
</evidence>
<comment type="similarity">
    <text evidence="8">Belongs to the ribose-phosphate pyrophosphokinase family.</text>
</comment>
<evidence type="ECO:0000313" key="12">
    <source>
        <dbReference type="EMBL" id="TDA38901.1"/>
    </source>
</evidence>
<dbReference type="InterPro" id="IPR005946">
    <property type="entry name" value="Rib-P_diPkinase"/>
</dbReference>
<dbReference type="CDD" id="cd06223">
    <property type="entry name" value="PRTases_typeI"/>
    <property type="match status" value="1"/>
</dbReference>
<dbReference type="GO" id="GO:0006015">
    <property type="term" value="P:5-phosphoribose 1-diphosphate biosynthetic process"/>
    <property type="evidence" value="ECO:0007669"/>
    <property type="project" value="TreeGrafter"/>
</dbReference>
<keyword evidence="3 8" id="KW-0545">Nucleotide biosynthesis</keyword>
<evidence type="ECO:0000256" key="6">
    <source>
        <dbReference type="ARBA" id="ARBA00022840"/>
    </source>
</evidence>
<evidence type="ECO:0000313" key="13">
    <source>
        <dbReference type="Proteomes" id="UP000316080"/>
    </source>
</evidence>
<evidence type="ECO:0000256" key="8">
    <source>
        <dbReference type="RuleBase" id="RU004324"/>
    </source>
</evidence>
<dbReference type="GO" id="GO:0005737">
    <property type="term" value="C:cytoplasm"/>
    <property type="evidence" value="ECO:0007669"/>
    <property type="project" value="TreeGrafter"/>
</dbReference>
<evidence type="ECO:0000259" key="10">
    <source>
        <dbReference type="Pfam" id="PF13793"/>
    </source>
</evidence>
<evidence type="ECO:0000256" key="7">
    <source>
        <dbReference type="ARBA" id="ARBA00049535"/>
    </source>
</evidence>
<comment type="caution">
    <text evidence="11">The sequence shown here is derived from an EMBL/GenBank/DDBJ whole genome shotgun (WGS) entry which is preliminary data.</text>
</comment>
<evidence type="ECO:0000259" key="9">
    <source>
        <dbReference type="Pfam" id="PF00156"/>
    </source>
</evidence>
<dbReference type="SMART" id="SM01400">
    <property type="entry name" value="Pribosyltran_N"/>
    <property type="match status" value="1"/>
</dbReference>
<dbReference type="PANTHER" id="PTHR10210:SF32">
    <property type="entry name" value="RIBOSE-PHOSPHATE PYROPHOSPHOKINASE 2"/>
    <property type="match status" value="1"/>
</dbReference>
<evidence type="ECO:0000313" key="11">
    <source>
        <dbReference type="EMBL" id="RZN55277.1"/>
    </source>
</evidence>
<evidence type="ECO:0000256" key="5">
    <source>
        <dbReference type="ARBA" id="ARBA00022777"/>
    </source>
</evidence>
<dbReference type="GO" id="GO:0006164">
    <property type="term" value="P:purine nucleotide biosynthetic process"/>
    <property type="evidence" value="ECO:0007669"/>
    <property type="project" value="TreeGrafter"/>
</dbReference>
<proteinExistence type="inferred from homology"/>
<evidence type="ECO:0000313" key="14">
    <source>
        <dbReference type="Proteomes" id="UP000317265"/>
    </source>
</evidence>
<dbReference type="Gene3D" id="3.40.50.2020">
    <property type="match status" value="2"/>
</dbReference>
<name>A0A520KE54_9CREN</name>
<dbReference type="NCBIfam" id="TIGR01251">
    <property type="entry name" value="ribP_PPkin"/>
    <property type="match status" value="1"/>
</dbReference>
<dbReference type="FunFam" id="3.40.50.2020:FF:000014">
    <property type="entry name" value="Ribose-phosphate pyrophosphokinase 1"/>
    <property type="match status" value="1"/>
</dbReference>
<dbReference type="GO" id="GO:0016301">
    <property type="term" value="F:kinase activity"/>
    <property type="evidence" value="ECO:0007669"/>
    <property type="project" value="UniProtKB-KW"/>
</dbReference>
<protein>
    <recommendedName>
        <fullName evidence="1">ribose-phosphate diphosphokinase</fullName>
        <ecNumber evidence="1">2.7.6.1</ecNumber>
    </recommendedName>
</protein>
<keyword evidence="6" id="KW-0067">ATP-binding</keyword>
<dbReference type="EMBL" id="RXIH01000046">
    <property type="protein sequence ID" value="RZN55277.1"/>
    <property type="molecule type" value="Genomic_DNA"/>
</dbReference>
<dbReference type="GO" id="GO:0005524">
    <property type="term" value="F:ATP binding"/>
    <property type="evidence" value="ECO:0007669"/>
    <property type="project" value="UniProtKB-KW"/>
</dbReference>
<dbReference type="EC" id="2.7.6.1" evidence="1"/>
<keyword evidence="5 11" id="KW-0418">Kinase</keyword>
<evidence type="ECO:0000256" key="2">
    <source>
        <dbReference type="ARBA" id="ARBA00022679"/>
    </source>
</evidence>
<reference evidence="12 14" key="1">
    <citation type="journal article" date="2019" name="Nat. Microbiol.">
        <title>Expanding anaerobic alkane metabolism in the domain of Archaea.</title>
        <authorList>
            <person name="Wang Y."/>
            <person name="Wegener G."/>
            <person name="Hou J."/>
            <person name="Wang F."/>
            <person name="Xiao X."/>
        </authorList>
    </citation>
    <scope>NUCLEOTIDE SEQUENCE [LARGE SCALE GENOMIC DNA]</scope>
    <source>
        <strain evidence="12">WYZ-LMO11</strain>
    </source>
</reference>
<evidence type="ECO:0000256" key="3">
    <source>
        <dbReference type="ARBA" id="ARBA00022727"/>
    </source>
</evidence>
<sequence>MIIVYTSLLEKLARSIDGKFKIIPITSRKFPDGEKYIRISNDIKKEDIILLHSMALNPDESIVEYLLIVDALRSMECNTITAIIPYIPYLRQDKRFNIGEPLSAKIIANLISLGIDRLITIDPHLHRFRDLSELFKIPSINLSAIPLLVEYYKKNFDISNSIIIGPDIESERLVKTAANILSLPYFIFEKQRISDKEVTIEGEIKELSLKGKNAIIIDDIISTGGTVSKITSILLNNGMNKVDVLVSHCLLSEENYKKLKEIGLNELISTDTIPNPFSRVSIAPLISKIIGEIDDERGN</sequence>
<dbReference type="GO" id="GO:0002189">
    <property type="term" value="C:ribose phosphate diphosphokinase complex"/>
    <property type="evidence" value="ECO:0007669"/>
    <property type="project" value="TreeGrafter"/>
</dbReference>
<reference evidence="11 13" key="2">
    <citation type="journal article" date="2019" name="Nat. Microbiol.">
        <title>Wide diversity of methane and short-chain alkane metabolisms in uncultured archaea.</title>
        <authorList>
            <person name="Borrel G."/>
            <person name="Adam P.S."/>
            <person name="McKay L.J."/>
            <person name="Chen L.X."/>
            <person name="Sierra-Garcia I.N."/>
            <person name="Sieber C.M."/>
            <person name="Letourneur Q."/>
            <person name="Ghozlane A."/>
            <person name="Andersen G.L."/>
            <person name="Li W.J."/>
            <person name="Hallam S.J."/>
            <person name="Muyzer G."/>
            <person name="de Oliveira V.M."/>
            <person name="Inskeep W.P."/>
            <person name="Banfield J.F."/>
            <person name="Gribaldo S."/>
        </authorList>
    </citation>
    <scope>NUCLEOTIDE SEQUENCE [LARGE SCALE GENOMIC DNA]</scope>
    <source>
        <strain evidence="11">Verst-YHS</strain>
    </source>
</reference>
<feature type="domain" description="Phosphoribosyltransferase" evidence="9">
    <location>
        <begin position="132"/>
        <end position="248"/>
    </location>
</feature>
<dbReference type="Proteomes" id="UP000316080">
    <property type="component" value="Unassembled WGS sequence"/>
</dbReference>
<dbReference type="InterPro" id="IPR029099">
    <property type="entry name" value="Pribosyltran_N"/>
</dbReference>
<dbReference type="SUPFAM" id="SSF53271">
    <property type="entry name" value="PRTase-like"/>
    <property type="match status" value="2"/>
</dbReference>
<dbReference type="Pfam" id="PF00156">
    <property type="entry name" value="Pribosyltran"/>
    <property type="match status" value="1"/>
</dbReference>
<dbReference type="EMBL" id="QNVI01000041">
    <property type="protein sequence ID" value="TDA38901.1"/>
    <property type="molecule type" value="Genomic_DNA"/>
</dbReference>
<keyword evidence="2 11" id="KW-0808">Transferase</keyword>
<dbReference type="GO" id="GO:0000287">
    <property type="term" value="F:magnesium ion binding"/>
    <property type="evidence" value="ECO:0007669"/>
    <property type="project" value="InterPro"/>
</dbReference>
<comment type="catalytic activity">
    <reaction evidence="7">
        <text>D-ribose 5-phosphate + ATP = 5-phospho-alpha-D-ribose 1-diphosphate + AMP + H(+)</text>
        <dbReference type="Rhea" id="RHEA:15609"/>
        <dbReference type="ChEBI" id="CHEBI:15378"/>
        <dbReference type="ChEBI" id="CHEBI:30616"/>
        <dbReference type="ChEBI" id="CHEBI:58017"/>
        <dbReference type="ChEBI" id="CHEBI:78346"/>
        <dbReference type="ChEBI" id="CHEBI:456215"/>
        <dbReference type="EC" id="2.7.6.1"/>
    </reaction>
</comment>
<dbReference type="InterPro" id="IPR000836">
    <property type="entry name" value="PRTase_dom"/>
</dbReference>
<accession>A0A520KE54</accession>
<gene>
    <name evidence="11" type="primary">prs</name>
    <name evidence="12" type="ORF">DSO09_03395</name>
    <name evidence="11" type="ORF">EF809_06015</name>
</gene>
<dbReference type="Pfam" id="PF13793">
    <property type="entry name" value="Pribosyltran_N"/>
    <property type="match status" value="1"/>
</dbReference>
<keyword evidence="4" id="KW-0547">Nucleotide-binding</keyword>
<dbReference type="GO" id="GO:0004749">
    <property type="term" value="F:ribose phosphate diphosphokinase activity"/>
    <property type="evidence" value="ECO:0007669"/>
    <property type="project" value="UniProtKB-EC"/>
</dbReference>
<dbReference type="InterPro" id="IPR029057">
    <property type="entry name" value="PRTase-like"/>
</dbReference>
<dbReference type="AlphaFoldDB" id="A0A520KE54"/>
<feature type="domain" description="Ribose-phosphate pyrophosphokinase N-terminal" evidence="10">
    <location>
        <begin position="8"/>
        <end position="112"/>
    </location>
</feature>
<dbReference type="PANTHER" id="PTHR10210">
    <property type="entry name" value="RIBOSE-PHOSPHATE DIPHOSPHOKINASE FAMILY MEMBER"/>
    <property type="match status" value="1"/>
</dbReference>
<dbReference type="Proteomes" id="UP000317265">
    <property type="component" value="Unassembled WGS sequence"/>
</dbReference>